<dbReference type="InterPro" id="IPR016137">
    <property type="entry name" value="RGS"/>
</dbReference>
<dbReference type="Pfam" id="PF02194">
    <property type="entry name" value="PXA"/>
    <property type="match status" value="1"/>
</dbReference>
<dbReference type="PANTHER" id="PTHR22775">
    <property type="entry name" value="SORTING NEXIN"/>
    <property type="match status" value="1"/>
</dbReference>
<comment type="similarity">
    <text evidence="1">Belongs to the sorting nexin family.</text>
</comment>
<dbReference type="InterPro" id="IPR001683">
    <property type="entry name" value="PX_dom"/>
</dbReference>
<evidence type="ECO:0000259" key="7">
    <source>
        <dbReference type="PROSITE" id="PS51207"/>
    </source>
</evidence>
<dbReference type="InterPro" id="IPR036305">
    <property type="entry name" value="RGS_sf"/>
</dbReference>
<dbReference type="InterPro" id="IPR003114">
    <property type="entry name" value="Phox_assoc"/>
</dbReference>
<feature type="region of interest" description="Disordered" evidence="3">
    <location>
        <begin position="649"/>
        <end position="675"/>
    </location>
</feature>
<evidence type="ECO:0000259" key="6">
    <source>
        <dbReference type="PROSITE" id="PS50195"/>
    </source>
</evidence>
<keyword evidence="9" id="KW-1185">Reference proteome</keyword>
<name>A0AAE1DCI8_9GAST</name>
<feature type="transmembrane region" description="Helical" evidence="4">
    <location>
        <begin position="9"/>
        <end position="26"/>
    </location>
</feature>
<evidence type="ECO:0000313" key="9">
    <source>
        <dbReference type="Proteomes" id="UP001283361"/>
    </source>
</evidence>
<feature type="transmembrane region" description="Helical" evidence="4">
    <location>
        <begin position="32"/>
        <end position="51"/>
    </location>
</feature>
<evidence type="ECO:0000259" key="5">
    <source>
        <dbReference type="PROSITE" id="PS50132"/>
    </source>
</evidence>
<evidence type="ECO:0000313" key="8">
    <source>
        <dbReference type="EMBL" id="KAK3764955.1"/>
    </source>
</evidence>
<dbReference type="SMART" id="SM00315">
    <property type="entry name" value="RGS"/>
    <property type="match status" value="1"/>
</dbReference>
<dbReference type="PROSITE" id="PS50195">
    <property type="entry name" value="PX"/>
    <property type="match status" value="1"/>
</dbReference>
<protein>
    <recommendedName>
        <fullName evidence="10">Sorting nexin-25</fullName>
    </recommendedName>
</protein>
<keyword evidence="4" id="KW-1133">Transmembrane helix</keyword>
<feature type="coiled-coil region" evidence="2">
    <location>
        <begin position="579"/>
        <end position="606"/>
    </location>
</feature>
<feature type="domain" description="PXA" evidence="7">
    <location>
        <begin position="97"/>
        <end position="266"/>
    </location>
</feature>
<dbReference type="InterPro" id="IPR044926">
    <property type="entry name" value="RGS_subdomain_2"/>
</dbReference>
<accession>A0AAE1DCI8</accession>
<feature type="domain" description="RGS" evidence="5">
    <location>
        <begin position="392"/>
        <end position="507"/>
    </location>
</feature>
<dbReference type="SUPFAM" id="SSF64268">
    <property type="entry name" value="PX domain"/>
    <property type="match status" value="1"/>
</dbReference>
<dbReference type="Pfam" id="PF08628">
    <property type="entry name" value="Nexin_C"/>
    <property type="match status" value="1"/>
</dbReference>
<dbReference type="SMART" id="SM00313">
    <property type="entry name" value="PXA"/>
    <property type="match status" value="1"/>
</dbReference>
<feature type="domain" description="PX" evidence="6">
    <location>
        <begin position="649"/>
        <end position="759"/>
    </location>
</feature>
<proteinExistence type="inferred from homology"/>
<dbReference type="Proteomes" id="UP001283361">
    <property type="component" value="Unassembled WGS sequence"/>
</dbReference>
<dbReference type="Pfam" id="PF00787">
    <property type="entry name" value="PX"/>
    <property type="match status" value="1"/>
</dbReference>
<sequence length="1037" mass="119199">MNDPEKHPLAWSVGCVIAAIVSIAVYTGWFWILFWTVAHLVLAALGFYYAVQWNLVCGKRYKPLLDPKLKSSVNIVIQKMIEFEAACVEPPKKVVISRSLDNALQEVIDLGCRHFILAWYEPLTKDKRFIKHTQAEVWRVIDRISRRMSEIDLVRFLSQDVLDCLHQHFKDIRLAKKDPLGEKAEDSSVFILHSWLRDEEKELECLRKVSDVILLFLLSKPYGTCAPIRHLMREIVSGSVLKPTIDMICDPDFINQHLLDYMTYREKLYADTKRTYMYSATYEGFVKMIKLSDSVSDLQQMRYNIISEILQASAINNIKKQKGLNTDKDVAPKGTNKGELLKARNLERYKNQLTVAKQLCEKRIVALGGSIYDSSYQSSQKEDDIPGQKVFSFAVVMEMPQGREYFMRFLKKEGADFYLGFWNAVEKLKNTGKDQCHHVGSEVYQQFIACSSSPVKVDKAVLKGMEEFLRGDKGPESFFVAQKQVEVVLEEQYYPSFIVSDTYFLLAASMREITTSDEDSVASDELFLESSDPYDELEENVMAGQSYHAQQRLRALDSKITNKARALMAQRTSQKLDSSQKLKKVQDDMEQELENLKHERRALEMHIARTQKWIDHVGQWRVNVYDASLVVTDEDRKIPQFVLLVSLGDEDTETSSSSPQETTESPTSGPQLVSTSNEGWAISRSLEDFYALHEKLAQISNWLQKKELPSTKLFKSLDIAFVQKAQVALDEYLRAVMQDEKMVHSEAIYAFLSPTPEFVYQPTTSEKKSKFSLANLIKSLPNIRSDNQENDEDFMFSGEDSCERDKSTDSIAKPLYRLLWEVFELQGVFRWFRRSLMSFVEMTFGRSIDRQLKATVDWLVSEQMLIYYTQIFKDSMFPDGELPTMPASRSEQQKLECRMLAKTKLLENIPDNLKTLVGEDNARRGVIKMFEVLQHKNFNKHLVYNLIELFMMELLPELRRARDKLLQNVARKKASDVEDKVSQAATEQLLQQPQQEVLLSPGGTTTIKAQGAAKDAVPMTALVTSLLSNSQYRESYF</sequence>
<dbReference type="AlphaFoldDB" id="A0AAE1DCI8"/>
<reference evidence="8" key="1">
    <citation type="journal article" date="2023" name="G3 (Bethesda)">
        <title>A reference genome for the long-term kleptoplast-retaining sea slug Elysia crispata morphotype clarki.</title>
        <authorList>
            <person name="Eastman K.E."/>
            <person name="Pendleton A.L."/>
            <person name="Shaikh M.A."/>
            <person name="Suttiyut T."/>
            <person name="Ogas R."/>
            <person name="Tomko P."/>
            <person name="Gavelis G."/>
            <person name="Widhalm J.R."/>
            <person name="Wisecaver J.H."/>
        </authorList>
    </citation>
    <scope>NUCLEOTIDE SEQUENCE</scope>
    <source>
        <strain evidence="8">ECLA1</strain>
    </source>
</reference>
<dbReference type="Pfam" id="PF00615">
    <property type="entry name" value="RGS"/>
    <property type="match status" value="1"/>
</dbReference>
<dbReference type="GO" id="GO:0035091">
    <property type="term" value="F:phosphatidylinositol binding"/>
    <property type="evidence" value="ECO:0007669"/>
    <property type="project" value="InterPro"/>
</dbReference>
<feature type="compositionally biased region" description="Low complexity" evidence="3">
    <location>
        <begin position="654"/>
        <end position="668"/>
    </location>
</feature>
<dbReference type="PROSITE" id="PS50132">
    <property type="entry name" value="RGS"/>
    <property type="match status" value="1"/>
</dbReference>
<dbReference type="InterPro" id="IPR013937">
    <property type="entry name" value="Sorting_nexin_C"/>
</dbReference>
<evidence type="ECO:0000256" key="4">
    <source>
        <dbReference type="SAM" id="Phobius"/>
    </source>
</evidence>
<gene>
    <name evidence="8" type="ORF">RRG08_045757</name>
</gene>
<evidence type="ECO:0000256" key="2">
    <source>
        <dbReference type="SAM" id="Coils"/>
    </source>
</evidence>
<dbReference type="InterPro" id="IPR036871">
    <property type="entry name" value="PX_dom_sf"/>
</dbReference>
<keyword evidence="2" id="KW-0175">Coiled coil</keyword>
<dbReference type="PROSITE" id="PS51207">
    <property type="entry name" value="PXA"/>
    <property type="match status" value="1"/>
</dbReference>
<dbReference type="Gene3D" id="3.30.1520.10">
    <property type="entry name" value="Phox-like domain"/>
    <property type="match status" value="1"/>
</dbReference>
<comment type="caution">
    <text evidence="8">The sequence shown here is derived from an EMBL/GenBank/DDBJ whole genome shotgun (WGS) entry which is preliminary data.</text>
</comment>
<keyword evidence="4" id="KW-0812">Transmembrane</keyword>
<dbReference type="PANTHER" id="PTHR22775:SF48">
    <property type="entry name" value="SORTING NEXIN-25"/>
    <property type="match status" value="1"/>
</dbReference>
<organism evidence="8 9">
    <name type="scientific">Elysia crispata</name>
    <name type="common">lettuce slug</name>
    <dbReference type="NCBI Taxonomy" id="231223"/>
    <lineage>
        <taxon>Eukaryota</taxon>
        <taxon>Metazoa</taxon>
        <taxon>Spiralia</taxon>
        <taxon>Lophotrochozoa</taxon>
        <taxon>Mollusca</taxon>
        <taxon>Gastropoda</taxon>
        <taxon>Heterobranchia</taxon>
        <taxon>Euthyneura</taxon>
        <taxon>Panpulmonata</taxon>
        <taxon>Sacoglossa</taxon>
        <taxon>Placobranchoidea</taxon>
        <taxon>Plakobranchidae</taxon>
        <taxon>Elysia</taxon>
    </lineage>
</organism>
<dbReference type="Gene3D" id="1.10.167.10">
    <property type="entry name" value="Regulator of G-protein Signalling 4, domain 2"/>
    <property type="match status" value="1"/>
</dbReference>
<evidence type="ECO:0000256" key="1">
    <source>
        <dbReference type="ARBA" id="ARBA00010883"/>
    </source>
</evidence>
<dbReference type="SUPFAM" id="SSF48097">
    <property type="entry name" value="Regulator of G-protein signaling, RGS"/>
    <property type="match status" value="1"/>
</dbReference>
<keyword evidence="4" id="KW-0472">Membrane</keyword>
<evidence type="ECO:0000256" key="3">
    <source>
        <dbReference type="SAM" id="MobiDB-lite"/>
    </source>
</evidence>
<dbReference type="EMBL" id="JAWDGP010004365">
    <property type="protein sequence ID" value="KAK3764955.1"/>
    <property type="molecule type" value="Genomic_DNA"/>
</dbReference>
<evidence type="ECO:0008006" key="10">
    <source>
        <dbReference type="Google" id="ProtNLM"/>
    </source>
</evidence>